<feature type="binding site" evidence="7">
    <location>
        <position position="450"/>
    </location>
    <ligand>
        <name>L-aspartate</name>
        <dbReference type="ChEBI" id="CHEBI:29991"/>
    </ligand>
</feature>
<feature type="binding site" evidence="7">
    <location>
        <begin position="218"/>
        <end position="220"/>
    </location>
    <ligand>
        <name>ATP</name>
        <dbReference type="ChEBI" id="CHEBI:30616"/>
    </ligand>
</feature>
<keyword evidence="4 7" id="KW-0067">ATP-binding</keyword>
<comment type="subunit">
    <text evidence="7">Homodimer.</text>
</comment>
<dbReference type="EMBL" id="CP011451">
    <property type="protein sequence ID" value="AKH36909.1"/>
    <property type="molecule type" value="Genomic_DNA"/>
</dbReference>
<dbReference type="RefSeq" id="WP_046849008.1">
    <property type="nucleotide sequence ID" value="NZ_CBDIPD010000072.1"/>
</dbReference>
<feature type="binding site" evidence="7">
    <location>
        <position position="227"/>
    </location>
    <ligand>
        <name>ATP</name>
        <dbReference type="ChEBI" id="CHEBI:30616"/>
    </ligand>
</feature>
<keyword evidence="2 7" id="KW-0436">Ligase</keyword>
<dbReference type="PANTHER" id="PTHR22594:SF5">
    <property type="entry name" value="ASPARTATE--TRNA LIGASE, MITOCHONDRIAL"/>
    <property type="match status" value="1"/>
</dbReference>
<dbReference type="Proteomes" id="UP000034156">
    <property type="component" value="Chromosome"/>
</dbReference>
<organism evidence="9 11">
    <name type="scientific">Nitrosomonas communis</name>
    <dbReference type="NCBI Taxonomy" id="44574"/>
    <lineage>
        <taxon>Bacteria</taxon>
        <taxon>Pseudomonadati</taxon>
        <taxon>Pseudomonadota</taxon>
        <taxon>Betaproteobacteria</taxon>
        <taxon>Nitrosomonadales</taxon>
        <taxon>Nitrosomonadaceae</taxon>
        <taxon>Nitrosomonas</taxon>
    </lineage>
</organism>
<dbReference type="HAMAP" id="MF_00044">
    <property type="entry name" value="Asp_tRNA_synth_type1"/>
    <property type="match status" value="1"/>
</dbReference>
<dbReference type="InterPro" id="IPR002312">
    <property type="entry name" value="Asp/Asn-tRNA-synth_IIb"/>
</dbReference>
<dbReference type="InterPro" id="IPR006195">
    <property type="entry name" value="aa-tRNA-synth_II"/>
</dbReference>
<evidence type="ECO:0000256" key="4">
    <source>
        <dbReference type="ARBA" id="ARBA00022840"/>
    </source>
</evidence>
<dbReference type="InterPro" id="IPR047090">
    <property type="entry name" value="AspRS_core"/>
</dbReference>
<dbReference type="Gene3D" id="2.40.50.140">
    <property type="entry name" value="Nucleic acid-binding proteins"/>
    <property type="match status" value="1"/>
</dbReference>
<evidence type="ECO:0000259" key="8">
    <source>
        <dbReference type="PROSITE" id="PS50862"/>
    </source>
</evidence>
<feature type="binding site" evidence="7">
    <location>
        <position position="491"/>
    </location>
    <ligand>
        <name>L-aspartate</name>
        <dbReference type="ChEBI" id="CHEBI:29991"/>
    </ligand>
</feature>
<dbReference type="GO" id="GO:0004815">
    <property type="term" value="F:aspartate-tRNA ligase activity"/>
    <property type="evidence" value="ECO:0007669"/>
    <property type="project" value="UniProtKB-UniRule"/>
</dbReference>
<evidence type="ECO:0000256" key="1">
    <source>
        <dbReference type="ARBA" id="ARBA00006303"/>
    </source>
</evidence>
<dbReference type="Pfam" id="PF00152">
    <property type="entry name" value="tRNA-synt_2"/>
    <property type="match status" value="1"/>
</dbReference>
<dbReference type="SUPFAM" id="SSF50249">
    <property type="entry name" value="Nucleic acid-binding proteins"/>
    <property type="match status" value="1"/>
</dbReference>
<gene>
    <name evidence="7" type="primary">aspS</name>
    <name evidence="9" type="ORF">AAW31_02380</name>
    <name evidence="10" type="ORF">BCL69_103013</name>
</gene>
<evidence type="ECO:0000313" key="12">
    <source>
        <dbReference type="Proteomes" id="UP000324176"/>
    </source>
</evidence>
<feature type="site" description="Important for tRNA non-discrimination" evidence="7">
    <location>
        <position position="81"/>
    </location>
</feature>
<dbReference type="Gene3D" id="3.30.930.10">
    <property type="entry name" value="Bira Bifunctional Protein, Domain 2"/>
    <property type="match status" value="1"/>
</dbReference>
<dbReference type="SUPFAM" id="SSF55681">
    <property type="entry name" value="Class II aaRS and biotin synthetases"/>
    <property type="match status" value="1"/>
</dbReference>
<dbReference type="CDD" id="cd00777">
    <property type="entry name" value="AspRS_core"/>
    <property type="match status" value="1"/>
</dbReference>
<dbReference type="GO" id="GO:0005737">
    <property type="term" value="C:cytoplasm"/>
    <property type="evidence" value="ECO:0007669"/>
    <property type="project" value="UniProtKB-SubCell"/>
</dbReference>
<evidence type="ECO:0000313" key="11">
    <source>
        <dbReference type="Proteomes" id="UP000034156"/>
    </source>
</evidence>
<dbReference type="NCBIfam" id="NF001750">
    <property type="entry name" value="PRK00476.1"/>
    <property type="match status" value="1"/>
</dbReference>
<dbReference type="Gene3D" id="3.30.1360.30">
    <property type="entry name" value="GAD-like domain"/>
    <property type="match status" value="1"/>
</dbReference>
<dbReference type="Proteomes" id="UP000324176">
    <property type="component" value="Unassembled WGS sequence"/>
</dbReference>
<protein>
    <recommendedName>
        <fullName evidence="7">Aspartate--tRNA(Asp/Asn) ligase</fullName>
        <ecNumber evidence="7">6.1.1.23</ecNumber>
    </recommendedName>
    <alternativeName>
        <fullName evidence="7">Aspartyl-tRNA synthetase</fullName>
        <shortName evidence="7">AspRS</shortName>
    </alternativeName>
    <alternativeName>
        <fullName evidence="7">Non-discriminating aspartyl-tRNA synthetase</fullName>
        <shortName evidence="7">ND-AspRS</shortName>
    </alternativeName>
</protein>
<reference evidence="9 11" key="2">
    <citation type="journal article" date="2016" name="Genome Announc.">
        <title>Genome Sequence of Nitrosomonas communis Strain Nm2, a Mesophilic Ammonia-Oxidizing Bacterium Isolated from Mediterranean Soil.</title>
        <authorList>
            <person name="Kozlowski J.A."/>
            <person name="Kits K.D."/>
            <person name="Stein L.Y."/>
        </authorList>
    </citation>
    <scope>NUCLEOTIDE SEQUENCE [LARGE SCALE GENOMIC DNA]</scope>
    <source>
        <strain evidence="9 11">Nm2</strain>
    </source>
</reference>
<evidence type="ECO:0000256" key="6">
    <source>
        <dbReference type="ARBA" id="ARBA00023146"/>
    </source>
</evidence>
<dbReference type="InterPro" id="IPR004364">
    <property type="entry name" value="Aa-tRNA-synt_II"/>
</dbReference>
<feature type="site" description="Important for tRNA non-discrimination" evidence="7">
    <location>
        <position position="30"/>
    </location>
</feature>
<sequence length="596" mass="67966">MRTNYCGTINTRYLNQIVTLYGWVHRRRDHGGVIFIDLRDREGIVQIVCDPENANTFQIAEKIRNEFVLKVIGTVRPRPEGTVNLALQTGEVEVLVDTIEILNPSLTPPFQMDEESLSEAIRLEHRFLDLRRPVMQKNLRLRHKVTMAVRCFLDQQGFIDVETPMLTKSTPEGARDYLVPSRVNDGHFFALPQSPQLFKQLLMVSGFDRYYQITRCFRDEDLRADRQPEFTQIDIETSFLNEDEIMVLMEGMIRNLFREAIGVDLPSPFPRLSHEEAMFRYGSDKPDLRIPLVFTELTDLMQDVPFQVFRDAAQKPDGRVAALRIPKGCELSRKEIDDYTHFVAIYGAKGLAYIKINSLEKGLEGLQSPILKFLPEPVVKAVLERSGAQEGDLVFFGADKAKIVNDALGALRVKIGHERGLIDSEWKPLWVVDFPMFEWDEEENRWKALHHPFTSPANGHEDLLMTEPGKALSKAYDMVLNGVEIGGGSVRIHRQDVQSKVFNALNISEGEAREKFGFLLNALQYGAPPHGGIAFGLDRIVAMMTGAESIRDVIAFPKTQRAQCLLTHAPNIVEEKQLRELHIRLRNPKEVISWSY</sequence>
<dbReference type="Pfam" id="PF02938">
    <property type="entry name" value="GAD"/>
    <property type="match status" value="1"/>
</dbReference>
<dbReference type="EMBL" id="VNHT01000030">
    <property type="protein sequence ID" value="TYP86633.1"/>
    <property type="molecule type" value="Genomic_DNA"/>
</dbReference>
<feature type="binding site" evidence="7">
    <location>
        <position position="484"/>
    </location>
    <ligand>
        <name>ATP</name>
        <dbReference type="ChEBI" id="CHEBI:30616"/>
    </ligand>
</feature>
<keyword evidence="6 7" id="KW-0030">Aminoacyl-tRNA synthetase</keyword>
<dbReference type="KEGG" id="nco:AAW31_02380"/>
<feature type="domain" description="Aminoacyl-transfer RNA synthetases class-II family profile" evidence="8">
    <location>
        <begin position="139"/>
        <end position="557"/>
    </location>
</feature>
<evidence type="ECO:0000256" key="2">
    <source>
        <dbReference type="ARBA" id="ARBA00022598"/>
    </source>
</evidence>
<comment type="function">
    <text evidence="7">Aspartyl-tRNA synthetase with relaxed tRNA specificity since it is able to aspartylate not only its cognate tRNA(Asp) but also tRNA(Asn). Reaction proceeds in two steps: L-aspartate is first activated by ATP to form Asp-AMP and then transferred to the acceptor end of tRNA(Asp/Asn).</text>
</comment>
<dbReference type="InterPro" id="IPR004365">
    <property type="entry name" value="NA-bd_OB_tRNA"/>
</dbReference>
<dbReference type="GO" id="GO:0003676">
    <property type="term" value="F:nucleic acid binding"/>
    <property type="evidence" value="ECO:0007669"/>
    <property type="project" value="InterPro"/>
</dbReference>
<dbReference type="InterPro" id="IPR045864">
    <property type="entry name" value="aa-tRNA-synth_II/BPL/LPL"/>
</dbReference>
<dbReference type="InterPro" id="IPR012340">
    <property type="entry name" value="NA-bd_OB-fold"/>
</dbReference>
<name>A0A0F7KDT5_9PROT</name>
<dbReference type="PATRIC" id="fig|44574.3.peg.565"/>
<evidence type="ECO:0000256" key="5">
    <source>
        <dbReference type="ARBA" id="ARBA00022917"/>
    </source>
</evidence>
<dbReference type="PRINTS" id="PR01042">
    <property type="entry name" value="TRNASYNTHASP"/>
</dbReference>
<dbReference type="PANTHER" id="PTHR22594">
    <property type="entry name" value="ASPARTYL/LYSYL-TRNA SYNTHETASE"/>
    <property type="match status" value="1"/>
</dbReference>
<comment type="similarity">
    <text evidence="1 7">Belongs to the class-II aminoacyl-tRNA synthetase family. Type 1 subfamily.</text>
</comment>
<comment type="catalytic activity">
    <reaction evidence="7">
        <text>tRNA(Asx) + L-aspartate + ATP = L-aspartyl-tRNA(Asx) + AMP + diphosphate</text>
        <dbReference type="Rhea" id="RHEA:18349"/>
        <dbReference type="Rhea" id="RHEA-COMP:9710"/>
        <dbReference type="Rhea" id="RHEA-COMP:9711"/>
        <dbReference type="ChEBI" id="CHEBI:29991"/>
        <dbReference type="ChEBI" id="CHEBI:30616"/>
        <dbReference type="ChEBI" id="CHEBI:33019"/>
        <dbReference type="ChEBI" id="CHEBI:78442"/>
        <dbReference type="ChEBI" id="CHEBI:78516"/>
        <dbReference type="ChEBI" id="CHEBI:456215"/>
        <dbReference type="EC" id="6.1.1.23"/>
    </reaction>
</comment>
<dbReference type="InterPro" id="IPR029351">
    <property type="entry name" value="GAD_dom"/>
</dbReference>
<evidence type="ECO:0000313" key="10">
    <source>
        <dbReference type="EMBL" id="TYP86633.1"/>
    </source>
</evidence>
<dbReference type="NCBIfam" id="TIGR00459">
    <property type="entry name" value="aspS_bact"/>
    <property type="match status" value="1"/>
</dbReference>
<proteinExistence type="inferred from homology"/>
<evidence type="ECO:0000256" key="7">
    <source>
        <dbReference type="HAMAP-Rule" id="MF_00044"/>
    </source>
</evidence>
<dbReference type="InterPro" id="IPR047089">
    <property type="entry name" value="Asp-tRNA-ligase_1_N"/>
</dbReference>
<keyword evidence="5 7" id="KW-0648">Protein biosynthesis</keyword>
<accession>A0A0F7KDT5</accession>
<comment type="subcellular location">
    <subcellularLocation>
        <location evidence="7">Cytoplasm</location>
    </subcellularLocation>
</comment>
<feature type="binding site" evidence="7">
    <location>
        <position position="218"/>
    </location>
    <ligand>
        <name>L-aspartate</name>
        <dbReference type="ChEBI" id="CHEBI:29991"/>
    </ligand>
</feature>
<feature type="binding site" evidence="7">
    <location>
        <position position="172"/>
    </location>
    <ligand>
        <name>L-aspartate</name>
        <dbReference type="ChEBI" id="CHEBI:29991"/>
    </ligand>
</feature>
<dbReference type="Pfam" id="PF01336">
    <property type="entry name" value="tRNA_anti-codon"/>
    <property type="match status" value="1"/>
</dbReference>
<evidence type="ECO:0000256" key="3">
    <source>
        <dbReference type="ARBA" id="ARBA00022741"/>
    </source>
</evidence>
<dbReference type="GO" id="GO:0005524">
    <property type="term" value="F:ATP binding"/>
    <property type="evidence" value="ECO:0007669"/>
    <property type="project" value="UniProtKB-UniRule"/>
</dbReference>
<keyword evidence="3 7" id="KW-0547">Nucleotide-binding</keyword>
<dbReference type="SUPFAM" id="SSF55261">
    <property type="entry name" value="GAD domain-like"/>
    <property type="match status" value="1"/>
</dbReference>
<dbReference type="InterPro" id="IPR004524">
    <property type="entry name" value="Asp-tRNA-ligase_1"/>
</dbReference>
<reference evidence="11" key="1">
    <citation type="submission" date="2015-05" db="EMBL/GenBank/DDBJ databases">
        <title>Draft genome of Nitrosomonas communis strain Nm2.</title>
        <authorList>
            <person name="Kozlowski J.A."/>
            <person name="Kits K.D."/>
            <person name="Stein L.Y."/>
        </authorList>
    </citation>
    <scope>NUCLEOTIDE SEQUENCE [LARGE SCALE GENOMIC DNA]</scope>
    <source>
        <strain evidence="11">Nm2</strain>
    </source>
</reference>
<feature type="binding site" evidence="7">
    <location>
        <begin position="536"/>
        <end position="539"/>
    </location>
    <ligand>
        <name>ATP</name>
        <dbReference type="ChEBI" id="CHEBI:30616"/>
    </ligand>
</feature>
<dbReference type="CDD" id="cd04317">
    <property type="entry name" value="EcAspRS_like_N"/>
    <property type="match status" value="1"/>
</dbReference>
<dbReference type="GO" id="GO:0050560">
    <property type="term" value="F:aspartate-tRNA(Asn) ligase activity"/>
    <property type="evidence" value="ECO:0007669"/>
    <property type="project" value="UniProtKB-EC"/>
</dbReference>
<dbReference type="OrthoDB" id="9802326at2"/>
<dbReference type="PROSITE" id="PS50862">
    <property type="entry name" value="AA_TRNA_LIGASE_II"/>
    <property type="match status" value="1"/>
</dbReference>
<dbReference type="GO" id="GO:0006422">
    <property type="term" value="P:aspartyl-tRNA aminoacylation"/>
    <property type="evidence" value="ECO:0007669"/>
    <property type="project" value="UniProtKB-UniRule"/>
</dbReference>
<feature type="region of interest" description="Aspartate" evidence="7">
    <location>
        <begin position="196"/>
        <end position="199"/>
    </location>
</feature>
<reference evidence="10 12" key="3">
    <citation type="submission" date="2019-07" db="EMBL/GenBank/DDBJ databases">
        <title>Active sludge and wastewater microbial communities from Klosterneuburg, Austria.</title>
        <authorList>
            <person name="Wagner M."/>
        </authorList>
    </citation>
    <scope>NUCLEOTIDE SEQUENCE [LARGE SCALE GENOMIC DNA]</scope>
    <source>
        <strain evidence="10 12">Nm2</strain>
    </source>
</reference>
<keyword evidence="11" id="KW-1185">Reference proteome</keyword>
<dbReference type="InterPro" id="IPR004115">
    <property type="entry name" value="GAD-like_sf"/>
</dbReference>
<dbReference type="AlphaFoldDB" id="A0A0F7KDT5"/>
<keyword evidence="7" id="KW-0963">Cytoplasm</keyword>
<dbReference type="EC" id="6.1.1.23" evidence="7"/>
<evidence type="ECO:0000313" key="9">
    <source>
        <dbReference type="EMBL" id="AKH36909.1"/>
    </source>
</evidence>